<dbReference type="RefSeq" id="WP_019597873.1">
    <property type="nucleotide sequence ID" value="NZ_FNQC01000004.1"/>
</dbReference>
<name>A0A1H3PMS6_9BACT</name>
<sequence>MKISYLLIVLLLSTLFCHAQESDSEILQIEKTIHLYFEGMMERDKSKLEAAFDPSARLIGYRGENFTVTDFESWAKGTAIGSPRAQELFENRILAIEIKGYTAMVKTELFWPGIYYFDYLTLIKIDEKWKIVHKTWFEEKR</sequence>
<dbReference type="Proteomes" id="UP000199663">
    <property type="component" value="Unassembled WGS sequence"/>
</dbReference>
<accession>A0A1H3PMS6</accession>
<proteinExistence type="predicted"/>
<dbReference type="InterPro" id="IPR032710">
    <property type="entry name" value="NTF2-like_dom_sf"/>
</dbReference>
<evidence type="ECO:0000313" key="2">
    <source>
        <dbReference type="EMBL" id="SDZ01809.1"/>
    </source>
</evidence>
<feature type="chain" id="PRO_5047276036" evidence="1">
    <location>
        <begin position="20"/>
        <end position="141"/>
    </location>
</feature>
<organism evidence="2 3">
    <name type="scientific">Rhodonellum ikkaensis</name>
    <dbReference type="NCBI Taxonomy" id="336829"/>
    <lineage>
        <taxon>Bacteria</taxon>
        <taxon>Pseudomonadati</taxon>
        <taxon>Bacteroidota</taxon>
        <taxon>Cytophagia</taxon>
        <taxon>Cytophagales</taxon>
        <taxon>Cytophagaceae</taxon>
        <taxon>Rhodonellum</taxon>
    </lineage>
</organism>
<protein>
    <submittedName>
        <fullName evidence="2">Lumazine-binding</fullName>
    </submittedName>
</protein>
<gene>
    <name evidence="2" type="ORF">SAMN05444412_104329</name>
</gene>
<evidence type="ECO:0000256" key="1">
    <source>
        <dbReference type="SAM" id="SignalP"/>
    </source>
</evidence>
<dbReference type="Gene3D" id="3.10.450.50">
    <property type="match status" value="1"/>
</dbReference>
<evidence type="ECO:0000313" key="3">
    <source>
        <dbReference type="Proteomes" id="UP000199663"/>
    </source>
</evidence>
<feature type="signal peptide" evidence="1">
    <location>
        <begin position="1"/>
        <end position="19"/>
    </location>
</feature>
<keyword evidence="3" id="KW-1185">Reference proteome</keyword>
<dbReference type="SUPFAM" id="SSF54427">
    <property type="entry name" value="NTF2-like"/>
    <property type="match status" value="1"/>
</dbReference>
<dbReference type="Pfam" id="PF12893">
    <property type="entry name" value="Lumazine_bd_2"/>
    <property type="match status" value="1"/>
</dbReference>
<dbReference type="InterPro" id="IPR039437">
    <property type="entry name" value="FrzH/put_lumazine-bd"/>
</dbReference>
<reference evidence="2 3" key="1">
    <citation type="submission" date="2016-10" db="EMBL/GenBank/DDBJ databases">
        <authorList>
            <person name="Varghese N."/>
            <person name="Submissions S."/>
        </authorList>
    </citation>
    <scope>NUCLEOTIDE SEQUENCE [LARGE SCALE GENOMIC DNA]</scope>
    <source>
        <strain evidence="2 3">DSM 17997</strain>
    </source>
</reference>
<dbReference type="EMBL" id="FNQC01000004">
    <property type="protein sequence ID" value="SDZ01809.1"/>
    <property type="molecule type" value="Genomic_DNA"/>
</dbReference>
<keyword evidence="1" id="KW-0732">Signal</keyword>
<comment type="caution">
    <text evidence="2">The sequence shown here is derived from an EMBL/GenBank/DDBJ whole genome shotgun (WGS) entry which is preliminary data.</text>
</comment>